<keyword evidence="3" id="KW-0378">Hydrolase</keyword>
<dbReference type="KEGG" id="fho:H9Q81_07175"/>
<dbReference type="PANTHER" id="PTHR39181:SF1">
    <property type="entry name" value="TYROSINE-PROTEIN PHOSPHATASE YWQE"/>
    <property type="match status" value="1"/>
</dbReference>
<proteinExistence type="inferred from homology"/>
<dbReference type="EC" id="3.1.3.48" evidence="2"/>
<comment type="similarity">
    <text evidence="1">Belongs to the metallo-dependent hydrolases superfamily. CpsB/CapC family.</text>
</comment>
<dbReference type="PANTHER" id="PTHR39181">
    <property type="entry name" value="TYROSINE-PROTEIN PHOSPHATASE YWQE"/>
    <property type="match status" value="1"/>
</dbReference>
<evidence type="ECO:0000313" key="5">
    <source>
        <dbReference type="EMBL" id="QNM14747.1"/>
    </source>
</evidence>
<evidence type="ECO:0000313" key="6">
    <source>
        <dbReference type="Proteomes" id="UP000515913"/>
    </source>
</evidence>
<dbReference type="GO" id="GO:0004725">
    <property type="term" value="F:protein tyrosine phosphatase activity"/>
    <property type="evidence" value="ECO:0007669"/>
    <property type="project" value="UniProtKB-EC"/>
</dbReference>
<dbReference type="GO" id="GO:0030145">
    <property type="term" value="F:manganese ion binding"/>
    <property type="evidence" value="ECO:0007669"/>
    <property type="project" value="InterPro"/>
</dbReference>
<organism evidence="5 6">
    <name type="scientific">Fusobacterium hominis</name>
    <dbReference type="NCBI Taxonomy" id="2764326"/>
    <lineage>
        <taxon>Bacteria</taxon>
        <taxon>Fusobacteriati</taxon>
        <taxon>Fusobacteriota</taxon>
        <taxon>Fusobacteriia</taxon>
        <taxon>Fusobacteriales</taxon>
        <taxon>Fusobacteriaceae</taxon>
        <taxon>Fusobacterium</taxon>
    </lineage>
</organism>
<accession>A0A7G9GVB5</accession>
<dbReference type="InterPro" id="IPR016195">
    <property type="entry name" value="Pol/histidinol_Pase-like"/>
</dbReference>
<sequence length="256" mass="29954">MKDIHSHVLFGIDDGAKTIEDSVELIKMAKSIGYDGIVCSSHFYPEKYENKNYDHNFEILKNRLAEEGIEVTLYKGNEVSLHADIFNKIKKINTINNSKYILIELNYGIIYQTCAKFLAKLQDLGYKPILAHIERYYEFTGKQFIELYNSGIILQVNIRQINHLSQDIKYLFKQRYIGLVATDSHNLTRRSYDVGEYLDYLKKFVGEEYFNLLTEENPSKILNNQEIKKGEVHNEKTNNRNIFTAFWNKLFPRNGA</sequence>
<dbReference type="EMBL" id="CP060637">
    <property type="protein sequence ID" value="QNM14747.1"/>
    <property type="molecule type" value="Genomic_DNA"/>
</dbReference>
<gene>
    <name evidence="5" type="ORF">H9Q81_07175</name>
</gene>
<name>A0A7G9GVB5_9FUSO</name>
<dbReference type="Pfam" id="PF19567">
    <property type="entry name" value="CpsB_CapC"/>
    <property type="match status" value="1"/>
</dbReference>
<evidence type="ECO:0000256" key="4">
    <source>
        <dbReference type="ARBA" id="ARBA00051722"/>
    </source>
</evidence>
<dbReference type="Gene3D" id="3.20.20.140">
    <property type="entry name" value="Metal-dependent hydrolases"/>
    <property type="match status" value="1"/>
</dbReference>
<dbReference type="Proteomes" id="UP000515913">
    <property type="component" value="Chromosome"/>
</dbReference>
<dbReference type="PIRSF" id="PIRSF016557">
    <property type="entry name" value="Caps_synth_CpsB"/>
    <property type="match status" value="1"/>
</dbReference>
<evidence type="ECO:0000256" key="1">
    <source>
        <dbReference type="ARBA" id="ARBA00005750"/>
    </source>
</evidence>
<keyword evidence="6" id="KW-1185">Reference proteome</keyword>
<dbReference type="RefSeq" id="WP_187422704.1">
    <property type="nucleotide sequence ID" value="NZ_CP060637.1"/>
</dbReference>
<evidence type="ECO:0000256" key="3">
    <source>
        <dbReference type="ARBA" id="ARBA00022801"/>
    </source>
</evidence>
<reference evidence="5 6" key="1">
    <citation type="submission" date="2020-08" db="EMBL/GenBank/DDBJ databases">
        <authorList>
            <person name="Liu C."/>
            <person name="Sun Q."/>
        </authorList>
    </citation>
    <scope>NUCLEOTIDE SEQUENCE [LARGE SCALE GENOMIC DNA]</scope>
    <source>
        <strain evidence="5 6">NSJ-57</strain>
    </source>
</reference>
<comment type="catalytic activity">
    <reaction evidence="4">
        <text>O-phospho-L-tyrosyl-[protein] + H2O = L-tyrosyl-[protein] + phosphate</text>
        <dbReference type="Rhea" id="RHEA:10684"/>
        <dbReference type="Rhea" id="RHEA-COMP:10136"/>
        <dbReference type="Rhea" id="RHEA-COMP:20101"/>
        <dbReference type="ChEBI" id="CHEBI:15377"/>
        <dbReference type="ChEBI" id="CHEBI:43474"/>
        <dbReference type="ChEBI" id="CHEBI:46858"/>
        <dbReference type="ChEBI" id="CHEBI:61978"/>
        <dbReference type="EC" id="3.1.3.48"/>
    </reaction>
</comment>
<dbReference type="InterPro" id="IPR016667">
    <property type="entry name" value="Caps_polysacc_synth_CpsB/CapC"/>
</dbReference>
<evidence type="ECO:0000256" key="2">
    <source>
        <dbReference type="ARBA" id="ARBA00013064"/>
    </source>
</evidence>
<dbReference type="SUPFAM" id="SSF89550">
    <property type="entry name" value="PHP domain-like"/>
    <property type="match status" value="1"/>
</dbReference>
<protein>
    <recommendedName>
        <fullName evidence="2">protein-tyrosine-phosphatase</fullName>
        <ecNumber evidence="2">3.1.3.48</ecNumber>
    </recommendedName>
</protein>
<dbReference type="AlphaFoldDB" id="A0A7G9GVB5"/>